<evidence type="ECO:0000256" key="5">
    <source>
        <dbReference type="ARBA" id="ARBA00012288"/>
    </source>
</evidence>
<comment type="caution">
    <text evidence="19">The sequence shown here is derived from an EMBL/GenBank/DDBJ whole genome shotgun (WGS) entry which is preliminary data.</text>
</comment>
<dbReference type="AlphaFoldDB" id="A0AAD5SWI2"/>
<proteinExistence type="inferred from homology"/>
<keyword evidence="20" id="KW-1185">Reference proteome</keyword>
<evidence type="ECO:0000259" key="18">
    <source>
        <dbReference type="PROSITE" id="PS00907"/>
    </source>
</evidence>
<feature type="compositionally biased region" description="Acidic residues" evidence="16">
    <location>
        <begin position="562"/>
        <end position="577"/>
    </location>
</feature>
<evidence type="ECO:0000256" key="3">
    <source>
        <dbReference type="ARBA" id="ARBA00009935"/>
    </source>
</evidence>
<organism evidence="19 20">
    <name type="scientific">Physocladia obscura</name>
    <dbReference type="NCBI Taxonomy" id="109957"/>
    <lineage>
        <taxon>Eukaryota</taxon>
        <taxon>Fungi</taxon>
        <taxon>Fungi incertae sedis</taxon>
        <taxon>Chytridiomycota</taxon>
        <taxon>Chytridiomycota incertae sedis</taxon>
        <taxon>Chytridiomycetes</taxon>
        <taxon>Chytridiales</taxon>
        <taxon>Chytriomycetaceae</taxon>
        <taxon>Physocladia</taxon>
    </lineage>
</organism>
<dbReference type="InterPro" id="IPR038071">
    <property type="entry name" value="UROD/MetE-like_sf"/>
</dbReference>
<dbReference type="SMART" id="SM00320">
    <property type="entry name" value="WD40"/>
    <property type="match status" value="5"/>
</dbReference>
<keyword evidence="10 14" id="KW-0627">Porphyrin biosynthesis</keyword>
<evidence type="ECO:0000256" key="13">
    <source>
        <dbReference type="ARBA" id="ARBA00048411"/>
    </source>
</evidence>
<dbReference type="InterPro" id="IPR001680">
    <property type="entry name" value="WD40_rpt"/>
</dbReference>
<evidence type="ECO:0000256" key="4">
    <source>
        <dbReference type="ARBA" id="ARBA00011738"/>
    </source>
</evidence>
<evidence type="ECO:0000256" key="12">
    <source>
        <dbReference type="ARBA" id="ARBA00047341"/>
    </source>
</evidence>
<feature type="compositionally biased region" description="Basic and acidic residues" evidence="16">
    <location>
        <begin position="469"/>
        <end position="480"/>
    </location>
</feature>
<dbReference type="EMBL" id="JADGJH010002826">
    <property type="protein sequence ID" value="KAJ3094612.1"/>
    <property type="molecule type" value="Genomic_DNA"/>
</dbReference>
<keyword evidence="8 14" id="KW-0210">Decarboxylase</keyword>
<dbReference type="GO" id="GO:0006783">
    <property type="term" value="P:heme biosynthetic process"/>
    <property type="evidence" value="ECO:0007669"/>
    <property type="project" value="TreeGrafter"/>
</dbReference>
<dbReference type="SUPFAM" id="SSF50978">
    <property type="entry name" value="WD40 repeat-like"/>
    <property type="match status" value="1"/>
</dbReference>
<evidence type="ECO:0000256" key="1">
    <source>
        <dbReference type="ARBA" id="ARBA00004514"/>
    </source>
</evidence>
<keyword evidence="7" id="KW-0963">Cytoplasm</keyword>
<evidence type="ECO:0000256" key="6">
    <source>
        <dbReference type="ARBA" id="ARBA00014308"/>
    </source>
</evidence>
<feature type="region of interest" description="Disordered" evidence="16">
    <location>
        <begin position="463"/>
        <end position="482"/>
    </location>
</feature>
<evidence type="ECO:0000256" key="2">
    <source>
        <dbReference type="ARBA" id="ARBA00004804"/>
    </source>
</evidence>
<gene>
    <name evidence="19" type="ORF">HK100_006086</name>
</gene>
<dbReference type="InterPro" id="IPR000257">
    <property type="entry name" value="Uroporphyrinogen_deCOase"/>
</dbReference>
<comment type="subunit">
    <text evidence="4">Homodimer.</text>
</comment>
<dbReference type="CDD" id="cd00717">
    <property type="entry name" value="URO-D"/>
    <property type="match status" value="1"/>
</dbReference>
<evidence type="ECO:0000256" key="9">
    <source>
        <dbReference type="ARBA" id="ARBA00023239"/>
    </source>
</evidence>
<reference evidence="19" key="1">
    <citation type="submission" date="2020-05" db="EMBL/GenBank/DDBJ databases">
        <title>Phylogenomic resolution of chytrid fungi.</title>
        <authorList>
            <person name="Stajich J.E."/>
            <person name="Amses K."/>
            <person name="Simmons R."/>
            <person name="Seto K."/>
            <person name="Myers J."/>
            <person name="Bonds A."/>
            <person name="Quandt C.A."/>
            <person name="Barry K."/>
            <person name="Liu P."/>
            <person name="Grigoriev I."/>
            <person name="Longcore J.E."/>
            <person name="James T.Y."/>
        </authorList>
    </citation>
    <scope>NUCLEOTIDE SEQUENCE</scope>
    <source>
        <strain evidence="19">JEL0513</strain>
    </source>
</reference>
<comment type="pathway">
    <text evidence="2 14">Porphyrin-containing compound metabolism; protoporphyrin-IX biosynthesis; coproporphyrinogen-III from 5-aminolevulinate: step 4/4.</text>
</comment>
<dbReference type="FunFam" id="3.20.20.210:FF:000008">
    <property type="entry name" value="Uroporphyrinogen decarboxylase"/>
    <property type="match status" value="1"/>
</dbReference>
<dbReference type="Pfam" id="PF01208">
    <property type="entry name" value="URO-D"/>
    <property type="match status" value="1"/>
</dbReference>
<feature type="compositionally biased region" description="Polar residues" evidence="16">
    <location>
        <begin position="435"/>
        <end position="449"/>
    </location>
</feature>
<dbReference type="GO" id="GO:0005829">
    <property type="term" value="C:cytosol"/>
    <property type="evidence" value="ECO:0007669"/>
    <property type="project" value="UniProtKB-SubCell"/>
</dbReference>
<comment type="catalytic activity">
    <reaction evidence="12">
        <text>uroporphyrinogen I + 4 H(+) = coproporphyrinogen I + 4 CO2</text>
        <dbReference type="Rhea" id="RHEA:31239"/>
        <dbReference type="ChEBI" id="CHEBI:15378"/>
        <dbReference type="ChEBI" id="CHEBI:16526"/>
        <dbReference type="ChEBI" id="CHEBI:62626"/>
        <dbReference type="ChEBI" id="CHEBI:62631"/>
    </reaction>
    <physiologicalReaction direction="left-to-right" evidence="12">
        <dbReference type="Rhea" id="RHEA:31240"/>
    </physiologicalReaction>
</comment>
<evidence type="ECO:0000256" key="15">
    <source>
        <dbReference type="RuleBase" id="RU004169"/>
    </source>
</evidence>
<evidence type="ECO:0000313" key="19">
    <source>
        <dbReference type="EMBL" id="KAJ3094612.1"/>
    </source>
</evidence>
<evidence type="ECO:0000256" key="16">
    <source>
        <dbReference type="SAM" id="MobiDB-lite"/>
    </source>
</evidence>
<comment type="function">
    <text evidence="11">Catalyzes the sequential decarboxylation of the four acetate side chains of uroporphyrinogen to form coproporphyrinogen and participates in the fifth step in the heme biosynthetic pathway. Isomer I or isomer III of uroporphyrinogen may serve as substrate, but only coproporphyrinogen III can ultimately be converted to heme. In vitro also decarboxylates pentacarboxylate porphyrinogen I.</text>
</comment>
<feature type="domain" description="Uroporphyrinogen decarboxylase (URO-D)" evidence="18">
    <location>
        <begin position="156"/>
        <end position="172"/>
    </location>
</feature>
<name>A0AAD5SWI2_9FUNG</name>
<feature type="region of interest" description="Disordered" evidence="16">
    <location>
        <begin position="403"/>
        <end position="449"/>
    </location>
</feature>
<evidence type="ECO:0000256" key="14">
    <source>
        <dbReference type="RuleBase" id="RU000554"/>
    </source>
</evidence>
<dbReference type="GO" id="GO:0004853">
    <property type="term" value="F:uroporphyrinogen decarboxylase activity"/>
    <property type="evidence" value="ECO:0007669"/>
    <property type="project" value="UniProtKB-EC"/>
</dbReference>
<dbReference type="InterPro" id="IPR006361">
    <property type="entry name" value="Uroporphyrinogen_deCO2ase_HemE"/>
</dbReference>
<feature type="region of interest" description="Disordered" evidence="16">
    <location>
        <begin position="555"/>
        <end position="587"/>
    </location>
</feature>
<evidence type="ECO:0000313" key="20">
    <source>
        <dbReference type="Proteomes" id="UP001211907"/>
    </source>
</evidence>
<evidence type="ECO:0000256" key="10">
    <source>
        <dbReference type="ARBA" id="ARBA00023244"/>
    </source>
</evidence>
<dbReference type="EC" id="4.1.1.37" evidence="5 14"/>
<dbReference type="PANTHER" id="PTHR21091:SF169">
    <property type="entry name" value="UROPORPHYRINOGEN DECARBOXYLASE"/>
    <property type="match status" value="1"/>
</dbReference>
<comment type="catalytic activity">
    <reaction evidence="13">
        <text>uroporphyrinogen III + 4 H(+) = coproporphyrinogen III + 4 CO2</text>
        <dbReference type="Rhea" id="RHEA:19865"/>
        <dbReference type="ChEBI" id="CHEBI:15378"/>
        <dbReference type="ChEBI" id="CHEBI:16526"/>
        <dbReference type="ChEBI" id="CHEBI:57308"/>
        <dbReference type="ChEBI" id="CHEBI:57309"/>
        <dbReference type="EC" id="4.1.1.37"/>
    </reaction>
    <physiologicalReaction direction="left-to-right" evidence="13">
        <dbReference type="Rhea" id="RHEA:19866"/>
    </physiologicalReaction>
</comment>
<evidence type="ECO:0000259" key="17">
    <source>
        <dbReference type="PROSITE" id="PS00906"/>
    </source>
</evidence>
<dbReference type="SUPFAM" id="SSF51726">
    <property type="entry name" value="UROD/MetE-like"/>
    <property type="match status" value="1"/>
</dbReference>
<evidence type="ECO:0000256" key="8">
    <source>
        <dbReference type="ARBA" id="ARBA00022793"/>
    </source>
</evidence>
<sequence>MAANPILRDSDFPALKNNLIIRAAKGETIERTPVWIMRQAGRYLPEFREARKRNDFFTICRNPELACEVTLQPIDRYAGLLDASIIFSDILVIPQAMASQEVQMLEKVGPFFPQPLITPADLARLTLAPNVHETLQYVFDAITLTRTKLDGRVPLIGFTGAPWTLMAYMIEGQGSKTYAKAKAWLYKYPVASKKLLSAITDLVVEYLVAQVKAGAQMLQVFDSNSGELGPDLFNEFLVPGLLQIAEKVKSKLKDIFLDVPIIIFARNSHYALETLSKSAYNVIQVDFTLSPEFVHSQVQRRKVIQGNADPSLLYADPENIRKVAEKMLDGFGTSQGYIANLGHGMYPDHDPEHLKAYLQSINENSDSLQEKRDSQLEETITIPTTSAPTTPKVITATTNDADAVTIDSNPTKKRIKRTTPSKTPSGRKPKAAKSNVITPRSRSKSSSAVFTRKNWHLELYPSPPFATDLTDRERTRKGDGPENIAVNVAPVYTAVRPNATRDFKQGLVRIRDEAVDFFVPTASGNGGVRARKIICTDYASEGRKADTAKKRAEAKKVAKDADDMDAEDEIGDSDIENGSERDGSHDVAVLPPFESIGPLLPGEMKRKKFVLNVAGSVWGLDWANVDESEQYMYLAIAGYPTTIEKNYHLGVKQVKTSEDDNSLNGCLQIWKLDHSGDSTPTLEICFLMSCGVIYGLEWASQKFYEPLEQFNLYKQSNRLGTDDLPRLGLLAASFGDGSCRIINVPHPKALKESLKIPENESVFVKYDRFIFTAALPETLLWKPCWIINDALATGCANADPLICFPAHNTAVSKIFCGDQSTLYGAPQLFTCGYDGQMLIHDPLRDPWNSVQAFKVRGIITSAALSPQLNAYCVMDTDNSVRFFRPGTLPEDGGDAKDFDEGTHFKSRNVAIHMGGVWDIDISRNIPFVASVGVDGCAKMSNLNRTITKTFRPIQTNLYQLGYCGTSGDGVFKYIEETPEEQISEMTKNGESAVMIFAPEIALQQVKWNQNRKGMKWIASGGAAGLVRVESTFDEAH</sequence>
<protein>
    <recommendedName>
        <fullName evidence="6 14">Uroporphyrinogen decarboxylase</fullName>
        <ecNumber evidence="5 14">4.1.1.37</ecNumber>
    </recommendedName>
</protein>
<dbReference type="NCBIfam" id="TIGR01464">
    <property type="entry name" value="hemE"/>
    <property type="match status" value="1"/>
</dbReference>
<evidence type="ECO:0000256" key="11">
    <source>
        <dbReference type="ARBA" id="ARBA00045708"/>
    </source>
</evidence>
<dbReference type="PROSITE" id="PS00907">
    <property type="entry name" value="UROD_2"/>
    <property type="match status" value="1"/>
</dbReference>
<dbReference type="Gene3D" id="2.130.10.10">
    <property type="entry name" value="YVTN repeat-like/Quinoprotein amine dehydrogenase"/>
    <property type="match status" value="1"/>
</dbReference>
<comment type="similarity">
    <text evidence="3 15">Belongs to the uroporphyrinogen decarboxylase family.</text>
</comment>
<feature type="domain" description="Uroporphyrinogen decarboxylase (URO-D)" evidence="17">
    <location>
        <begin position="33"/>
        <end position="42"/>
    </location>
</feature>
<dbReference type="InterPro" id="IPR015943">
    <property type="entry name" value="WD40/YVTN_repeat-like_dom_sf"/>
</dbReference>
<dbReference type="Proteomes" id="UP001211907">
    <property type="component" value="Unassembled WGS sequence"/>
</dbReference>
<feature type="compositionally biased region" description="Basic residues" evidence="16">
    <location>
        <begin position="411"/>
        <end position="431"/>
    </location>
</feature>
<accession>A0AAD5SWI2</accession>
<dbReference type="PROSITE" id="PS00906">
    <property type="entry name" value="UROD_1"/>
    <property type="match status" value="1"/>
</dbReference>
<dbReference type="Gene3D" id="3.20.20.210">
    <property type="match status" value="1"/>
</dbReference>
<dbReference type="HAMAP" id="MF_00218">
    <property type="entry name" value="URO_D"/>
    <property type="match status" value="1"/>
</dbReference>
<evidence type="ECO:0000256" key="7">
    <source>
        <dbReference type="ARBA" id="ARBA00022490"/>
    </source>
</evidence>
<dbReference type="PANTHER" id="PTHR21091">
    <property type="entry name" value="METHYLTETRAHYDROFOLATE:HOMOCYSTEINE METHYLTRANSFERASE RELATED"/>
    <property type="match status" value="1"/>
</dbReference>
<keyword evidence="9 14" id="KW-0456">Lyase</keyword>
<comment type="subcellular location">
    <subcellularLocation>
        <location evidence="1">Cytoplasm</location>
        <location evidence="1">Cytosol</location>
    </subcellularLocation>
</comment>
<dbReference type="InterPro" id="IPR036322">
    <property type="entry name" value="WD40_repeat_dom_sf"/>
</dbReference>